<evidence type="ECO:0000313" key="1">
    <source>
        <dbReference type="EMBL" id="RBP46375.1"/>
    </source>
</evidence>
<sequence length="74" mass="8254">MNFPDEAKDCVMATCRSAGAQFSVISVIQKLSASRPDLLHEFPDAWDRLVRERKVRISRAGEPCLYEVSQGDVG</sequence>
<evidence type="ECO:0000313" key="2">
    <source>
        <dbReference type="Proteomes" id="UP000253426"/>
    </source>
</evidence>
<protein>
    <submittedName>
        <fullName evidence="1">Uncharacterized protein</fullName>
    </submittedName>
</protein>
<dbReference type="AlphaFoldDB" id="A0A366HRR7"/>
<dbReference type="RefSeq" id="WP_113957894.1">
    <property type="nucleotide sequence ID" value="NZ_QNRR01000002.1"/>
</dbReference>
<comment type="caution">
    <text evidence="1">The sequence shown here is derived from an EMBL/GenBank/DDBJ whole genome shotgun (WGS) entry which is preliminary data.</text>
</comment>
<accession>A0A366HRR7</accession>
<dbReference type="Proteomes" id="UP000253426">
    <property type="component" value="Unassembled WGS sequence"/>
</dbReference>
<organism evidence="1 2">
    <name type="scientific">Roseimicrobium gellanilyticum</name>
    <dbReference type="NCBI Taxonomy" id="748857"/>
    <lineage>
        <taxon>Bacteria</taxon>
        <taxon>Pseudomonadati</taxon>
        <taxon>Verrucomicrobiota</taxon>
        <taxon>Verrucomicrobiia</taxon>
        <taxon>Verrucomicrobiales</taxon>
        <taxon>Verrucomicrobiaceae</taxon>
        <taxon>Roseimicrobium</taxon>
    </lineage>
</organism>
<reference evidence="1 2" key="1">
    <citation type="submission" date="2018-06" db="EMBL/GenBank/DDBJ databases">
        <title>Genomic Encyclopedia of Type Strains, Phase IV (KMG-IV): sequencing the most valuable type-strain genomes for metagenomic binning, comparative biology and taxonomic classification.</title>
        <authorList>
            <person name="Goeker M."/>
        </authorList>
    </citation>
    <scope>NUCLEOTIDE SEQUENCE [LARGE SCALE GENOMIC DNA]</scope>
    <source>
        <strain evidence="1 2">DSM 25532</strain>
    </source>
</reference>
<proteinExistence type="predicted"/>
<name>A0A366HRR7_9BACT</name>
<keyword evidence="2" id="KW-1185">Reference proteome</keyword>
<gene>
    <name evidence="1" type="ORF">DES53_102766</name>
</gene>
<dbReference type="EMBL" id="QNRR01000002">
    <property type="protein sequence ID" value="RBP46375.1"/>
    <property type="molecule type" value="Genomic_DNA"/>
</dbReference>